<sequence length="369" mass="41312">MSRTKFNAMVSGLFQLGSSYEWIITKKAGRASEPDPLAVEDRESKAMNHPPFHWGVSESGISELNKLKEHQESGAKPPVKKMNKLYKKELALAFLLSYCCTQEPFISSRATFLLLAIPRQYSGDDGQYVFDKSLQTRINYTTRVAEEDSFRVVSSSKLGTEQMPETGAKFNEEDDEVDRRGKDRRPKETFANELLDDMANQSNKDADKEANKEDGDCPKVILLGYSSEQAGVGEDSECSLQEGNKEPEDCLENLTHSNEAQEFVGAGLEELQKEVERNLGSTLGPIVIGSNNNIRASQVEGINHQVELNPRKFRRALRSLTYDACMGSEKDEEIQNTLMSDAHNQEERLILNELHHTKLAGTKLGVAMK</sequence>
<keyword evidence="2" id="KW-1185">Reference proteome</keyword>
<organism evidence="1 2">
    <name type="scientific">Vaccinium darrowii</name>
    <dbReference type="NCBI Taxonomy" id="229202"/>
    <lineage>
        <taxon>Eukaryota</taxon>
        <taxon>Viridiplantae</taxon>
        <taxon>Streptophyta</taxon>
        <taxon>Embryophyta</taxon>
        <taxon>Tracheophyta</taxon>
        <taxon>Spermatophyta</taxon>
        <taxon>Magnoliopsida</taxon>
        <taxon>eudicotyledons</taxon>
        <taxon>Gunneridae</taxon>
        <taxon>Pentapetalae</taxon>
        <taxon>asterids</taxon>
        <taxon>Ericales</taxon>
        <taxon>Ericaceae</taxon>
        <taxon>Vaccinioideae</taxon>
        <taxon>Vaccinieae</taxon>
        <taxon>Vaccinium</taxon>
    </lineage>
</organism>
<evidence type="ECO:0000313" key="2">
    <source>
        <dbReference type="Proteomes" id="UP000828048"/>
    </source>
</evidence>
<comment type="caution">
    <text evidence="1">The sequence shown here is derived from an EMBL/GenBank/DDBJ whole genome shotgun (WGS) entry which is preliminary data.</text>
</comment>
<protein>
    <submittedName>
        <fullName evidence="1">Uncharacterized protein</fullName>
    </submittedName>
</protein>
<reference evidence="1 2" key="1">
    <citation type="journal article" date="2021" name="Hortic Res">
        <title>High-quality reference genome and annotation aids understanding of berry development for evergreen blueberry (Vaccinium darrowii).</title>
        <authorList>
            <person name="Yu J."/>
            <person name="Hulse-Kemp A.M."/>
            <person name="Babiker E."/>
            <person name="Staton M."/>
        </authorList>
    </citation>
    <scope>NUCLEOTIDE SEQUENCE [LARGE SCALE GENOMIC DNA]</scope>
    <source>
        <strain evidence="2">cv. NJ 8807/NJ 8810</strain>
        <tissue evidence="1">Young leaf</tissue>
    </source>
</reference>
<accession>A0ACB7XA37</accession>
<gene>
    <name evidence="1" type="ORF">Vadar_015082</name>
</gene>
<dbReference type="EMBL" id="CM037156">
    <property type="protein sequence ID" value="KAH7837550.1"/>
    <property type="molecule type" value="Genomic_DNA"/>
</dbReference>
<dbReference type="Proteomes" id="UP000828048">
    <property type="component" value="Chromosome 6"/>
</dbReference>
<proteinExistence type="predicted"/>
<evidence type="ECO:0000313" key="1">
    <source>
        <dbReference type="EMBL" id="KAH7837550.1"/>
    </source>
</evidence>
<name>A0ACB7XA37_9ERIC</name>